<comment type="caution">
    <text evidence="10">Lacks conserved residue(s) required for the propagation of feature annotation.</text>
</comment>
<feature type="transmembrane region" description="Helical" evidence="10">
    <location>
        <begin position="38"/>
        <end position="58"/>
    </location>
</feature>
<evidence type="ECO:0000256" key="8">
    <source>
        <dbReference type="ARBA" id="ARBA00023170"/>
    </source>
</evidence>
<evidence type="ECO:0000313" key="11">
    <source>
        <dbReference type="EMBL" id="KAJ3663618.1"/>
    </source>
</evidence>
<keyword evidence="4 10" id="KW-0812">Transmembrane</keyword>
<dbReference type="AlphaFoldDB" id="A0AA38IXN7"/>
<keyword evidence="8 10" id="KW-0675">Receptor</keyword>
<keyword evidence="3 10" id="KW-0716">Sensory transduction</keyword>
<feature type="transmembrane region" description="Helical" evidence="10">
    <location>
        <begin position="130"/>
        <end position="152"/>
    </location>
</feature>
<feature type="transmembrane region" description="Helical" evidence="10">
    <location>
        <begin position="70"/>
        <end position="92"/>
    </location>
</feature>
<dbReference type="Proteomes" id="UP001168821">
    <property type="component" value="Unassembled WGS sequence"/>
</dbReference>
<sequence length="384" mass="44332">MTQVIFYDWKSTLEINILVIRVLGLWPDGDDTFKPGFYVVYGGILVILAGCHLLSQIIKLYLVRDDIEALAGTMYITLTLLLAAIKTSFVIVKMRSLKKCFVTLRTNSLFQPRNHQQQLLIQRNVDFWKIAYKIFLSACLGFNLFIAVPILMNSGDKNLPFLAWYPFRTDFSPVFEITYVYQFAFTSYLTLSCLFVDALVCVFNMYIGCQFDLLSDNLRNFFTKDDTFSEARRNLRRCIIHHQEILTFVGDYRQFFNGILFWLWILSGVSIGITLFQLTLVQPFSNVFNSLVSYEIGITLELFLFCYFGNEVQVKSNLVSYAAFESQWADLPEDIKRSLVIFIINVSKPIHISAFNVVDLSLETFIKILKTAWSYFALLSQLSA</sequence>
<evidence type="ECO:0000256" key="2">
    <source>
        <dbReference type="ARBA" id="ARBA00022475"/>
    </source>
</evidence>
<feature type="transmembrane region" description="Helical" evidence="10">
    <location>
        <begin position="287"/>
        <end position="308"/>
    </location>
</feature>
<dbReference type="InterPro" id="IPR004117">
    <property type="entry name" value="7tm6_olfct_rcpt"/>
</dbReference>
<dbReference type="GO" id="GO:0007165">
    <property type="term" value="P:signal transduction"/>
    <property type="evidence" value="ECO:0007669"/>
    <property type="project" value="UniProtKB-KW"/>
</dbReference>
<reference evidence="11" key="1">
    <citation type="journal article" date="2023" name="G3 (Bethesda)">
        <title>Whole genome assemblies of Zophobas morio and Tenebrio molitor.</title>
        <authorList>
            <person name="Kaur S."/>
            <person name="Stinson S.A."/>
            <person name="diCenzo G.C."/>
        </authorList>
    </citation>
    <scope>NUCLEOTIDE SEQUENCE</scope>
    <source>
        <strain evidence="11">QUZm001</strain>
    </source>
</reference>
<evidence type="ECO:0000256" key="3">
    <source>
        <dbReference type="ARBA" id="ARBA00022606"/>
    </source>
</evidence>
<proteinExistence type="inferred from homology"/>
<dbReference type="GO" id="GO:0005886">
    <property type="term" value="C:plasma membrane"/>
    <property type="evidence" value="ECO:0007669"/>
    <property type="project" value="UniProtKB-SubCell"/>
</dbReference>
<comment type="subcellular location">
    <subcellularLocation>
        <location evidence="1 10">Cell membrane</location>
        <topology evidence="1 10">Multi-pass membrane protein</topology>
    </subcellularLocation>
</comment>
<gene>
    <name evidence="11" type="ORF">Zmor_007865</name>
</gene>
<dbReference type="Pfam" id="PF02949">
    <property type="entry name" value="7tm_6"/>
    <property type="match status" value="1"/>
</dbReference>
<keyword evidence="5 10" id="KW-0552">Olfaction</keyword>
<evidence type="ECO:0000256" key="9">
    <source>
        <dbReference type="ARBA" id="ARBA00023224"/>
    </source>
</evidence>
<evidence type="ECO:0000313" key="12">
    <source>
        <dbReference type="Proteomes" id="UP001168821"/>
    </source>
</evidence>
<keyword evidence="2" id="KW-1003">Cell membrane</keyword>
<dbReference type="EMBL" id="JALNTZ010000002">
    <property type="protein sequence ID" value="KAJ3663618.1"/>
    <property type="molecule type" value="Genomic_DNA"/>
</dbReference>
<keyword evidence="9 10" id="KW-0807">Transducer</keyword>
<keyword evidence="7 10" id="KW-0472">Membrane</keyword>
<protein>
    <recommendedName>
        <fullName evidence="10">Odorant receptor</fullName>
    </recommendedName>
</protein>
<evidence type="ECO:0000256" key="7">
    <source>
        <dbReference type="ARBA" id="ARBA00023136"/>
    </source>
</evidence>
<evidence type="ECO:0000256" key="4">
    <source>
        <dbReference type="ARBA" id="ARBA00022692"/>
    </source>
</evidence>
<dbReference type="PANTHER" id="PTHR21137">
    <property type="entry name" value="ODORANT RECEPTOR"/>
    <property type="match status" value="1"/>
</dbReference>
<keyword evidence="12" id="KW-1185">Reference proteome</keyword>
<evidence type="ECO:0000256" key="1">
    <source>
        <dbReference type="ARBA" id="ARBA00004651"/>
    </source>
</evidence>
<comment type="caution">
    <text evidence="11">The sequence shown here is derived from an EMBL/GenBank/DDBJ whole genome shotgun (WGS) entry which is preliminary data.</text>
</comment>
<feature type="transmembrane region" description="Helical" evidence="10">
    <location>
        <begin position="179"/>
        <end position="207"/>
    </location>
</feature>
<dbReference type="PANTHER" id="PTHR21137:SF35">
    <property type="entry name" value="ODORANT RECEPTOR 19A-RELATED"/>
    <property type="match status" value="1"/>
</dbReference>
<organism evidence="11 12">
    <name type="scientific">Zophobas morio</name>
    <dbReference type="NCBI Taxonomy" id="2755281"/>
    <lineage>
        <taxon>Eukaryota</taxon>
        <taxon>Metazoa</taxon>
        <taxon>Ecdysozoa</taxon>
        <taxon>Arthropoda</taxon>
        <taxon>Hexapoda</taxon>
        <taxon>Insecta</taxon>
        <taxon>Pterygota</taxon>
        <taxon>Neoptera</taxon>
        <taxon>Endopterygota</taxon>
        <taxon>Coleoptera</taxon>
        <taxon>Polyphaga</taxon>
        <taxon>Cucujiformia</taxon>
        <taxon>Tenebrionidae</taxon>
        <taxon>Zophobas</taxon>
    </lineage>
</organism>
<name>A0AA38IXN7_9CUCU</name>
<feature type="transmembrane region" description="Helical" evidence="10">
    <location>
        <begin position="259"/>
        <end position="281"/>
    </location>
</feature>
<evidence type="ECO:0000256" key="10">
    <source>
        <dbReference type="RuleBase" id="RU351113"/>
    </source>
</evidence>
<keyword evidence="6 10" id="KW-1133">Transmembrane helix</keyword>
<accession>A0AA38IXN7</accession>
<comment type="similarity">
    <text evidence="10">Belongs to the insect chemoreceptor superfamily. Heteromeric odorant receptor channel (TC 1.A.69) family.</text>
</comment>
<dbReference type="GO" id="GO:0005549">
    <property type="term" value="F:odorant binding"/>
    <property type="evidence" value="ECO:0007669"/>
    <property type="project" value="InterPro"/>
</dbReference>
<evidence type="ECO:0000256" key="5">
    <source>
        <dbReference type="ARBA" id="ARBA00022725"/>
    </source>
</evidence>
<evidence type="ECO:0000256" key="6">
    <source>
        <dbReference type="ARBA" id="ARBA00022989"/>
    </source>
</evidence>
<dbReference type="GO" id="GO:0004984">
    <property type="term" value="F:olfactory receptor activity"/>
    <property type="evidence" value="ECO:0007669"/>
    <property type="project" value="InterPro"/>
</dbReference>